<accession>A0A238WJL8</accession>
<proteinExistence type="predicted"/>
<feature type="domain" description="Pyridoxamine 5'-phosphate oxidase N-terminal" evidence="3">
    <location>
        <begin position="5"/>
        <end position="100"/>
    </location>
</feature>
<dbReference type="NCBIfam" id="TIGR03666">
    <property type="entry name" value="Rv2061_F420"/>
    <property type="match status" value="1"/>
</dbReference>
<organism evidence="4 5">
    <name type="scientific">Haloechinothrix alba</name>
    <dbReference type="NCBI Taxonomy" id="664784"/>
    <lineage>
        <taxon>Bacteria</taxon>
        <taxon>Bacillati</taxon>
        <taxon>Actinomycetota</taxon>
        <taxon>Actinomycetes</taxon>
        <taxon>Pseudonocardiales</taxon>
        <taxon>Pseudonocardiaceae</taxon>
        <taxon>Haloechinothrix</taxon>
    </lineage>
</organism>
<reference evidence="4 5" key="1">
    <citation type="submission" date="2017-06" db="EMBL/GenBank/DDBJ databases">
        <authorList>
            <person name="Kim H.J."/>
            <person name="Triplett B.A."/>
        </authorList>
    </citation>
    <scope>NUCLEOTIDE SEQUENCE [LARGE SCALE GENOMIC DNA]</scope>
    <source>
        <strain evidence="4 5">DSM 45207</strain>
    </source>
</reference>
<dbReference type="Pfam" id="PF01243">
    <property type="entry name" value="PNPOx_N"/>
    <property type="match status" value="1"/>
</dbReference>
<dbReference type="InterPro" id="IPR012349">
    <property type="entry name" value="Split_barrel_FMN-bd"/>
</dbReference>
<sequence>MPTDQERLGNEKYVQLTTYRRSGRAVATPVWVARHGTELVVWAERTSGKVKRIRAGSRVELTACDATGRKVRGPTVPGRARLLDQDETDTVRGLIRAKYGILGALGIYGSMLRGGKQRTIGIAITLDGQDPGGDDPDRDDPGAPGNSREPGSN</sequence>
<dbReference type="Gene3D" id="2.30.110.10">
    <property type="entry name" value="Electron Transport, Fmn-binding Protein, Chain A"/>
    <property type="match status" value="1"/>
</dbReference>
<evidence type="ECO:0000259" key="3">
    <source>
        <dbReference type="Pfam" id="PF01243"/>
    </source>
</evidence>
<evidence type="ECO:0000256" key="2">
    <source>
        <dbReference type="SAM" id="MobiDB-lite"/>
    </source>
</evidence>
<keyword evidence="1" id="KW-0560">Oxidoreductase</keyword>
<dbReference type="PANTHER" id="PTHR35176">
    <property type="entry name" value="HEME OXYGENASE HI_0854-RELATED"/>
    <property type="match status" value="1"/>
</dbReference>
<dbReference type="InterPro" id="IPR019965">
    <property type="entry name" value="PPOX_F420-dep_Rv2061_put"/>
</dbReference>
<feature type="region of interest" description="Disordered" evidence="2">
    <location>
        <begin position="126"/>
        <end position="153"/>
    </location>
</feature>
<evidence type="ECO:0000256" key="1">
    <source>
        <dbReference type="ARBA" id="ARBA00023002"/>
    </source>
</evidence>
<dbReference type="Proteomes" id="UP000198348">
    <property type="component" value="Unassembled WGS sequence"/>
</dbReference>
<dbReference type="GO" id="GO:0070967">
    <property type="term" value="F:coenzyme F420 binding"/>
    <property type="evidence" value="ECO:0007669"/>
    <property type="project" value="TreeGrafter"/>
</dbReference>
<name>A0A238WJL8_9PSEU</name>
<evidence type="ECO:0000313" key="5">
    <source>
        <dbReference type="Proteomes" id="UP000198348"/>
    </source>
</evidence>
<dbReference type="RefSeq" id="WP_089300779.1">
    <property type="nucleotide sequence ID" value="NZ_FZNW01000006.1"/>
</dbReference>
<evidence type="ECO:0000313" key="4">
    <source>
        <dbReference type="EMBL" id="SNR46521.1"/>
    </source>
</evidence>
<dbReference type="InterPro" id="IPR052019">
    <property type="entry name" value="F420H2_bilvrd_red/Heme_oxyg"/>
</dbReference>
<protein>
    <recommendedName>
        <fullName evidence="3">Pyridoxamine 5'-phosphate oxidase N-terminal domain-containing protein</fullName>
    </recommendedName>
</protein>
<dbReference type="SUPFAM" id="SSF50475">
    <property type="entry name" value="FMN-binding split barrel"/>
    <property type="match status" value="1"/>
</dbReference>
<keyword evidence="5" id="KW-1185">Reference proteome</keyword>
<dbReference type="AlphaFoldDB" id="A0A238WJL8"/>
<gene>
    <name evidence="4" type="ORF">SAMN06265360_106222</name>
</gene>
<dbReference type="GO" id="GO:0016627">
    <property type="term" value="F:oxidoreductase activity, acting on the CH-CH group of donors"/>
    <property type="evidence" value="ECO:0007669"/>
    <property type="project" value="TreeGrafter"/>
</dbReference>
<dbReference type="OrthoDB" id="5738083at2"/>
<dbReference type="InterPro" id="IPR011576">
    <property type="entry name" value="Pyridox_Oxase_N"/>
</dbReference>
<dbReference type="PANTHER" id="PTHR35176:SF11">
    <property type="entry name" value="PYRIDOXAMINE 5'-PHOSPHATE OXIDASE FAMILY PROTEIN"/>
    <property type="match status" value="1"/>
</dbReference>
<dbReference type="EMBL" id="FZNW01000006">
    <property type="protein sequence ID" value="SNR46521.1"/>
    <property type="molecule type" value="Genomic_DNA"/>
</dbReference>
<dbReference type="GO" id="GO:0005829">
    <property type="term" value="C:cytosol"/>
    <property type="evidence" value="ECO:0007669"/>
    <property type="project" value="TreeGrafter"/>
</dbReference>